<dbReference type="AlphaFoldDB" id="A0AAV2QDF5"/>
<dbReference type="InterPro" id="IPR006614">
    <property type="entry name" value="Peroxin/Ferlin"/>
</dbReference>
<sequence length="316" mass="34685">MLISDNATLHDVNSNANSDMLRAQKMWNDPYIKHALQILVIHLILYHTWTSEWCIDYHTPGGVDKEGWQYATDFPLSFHGYRYISDLVRRRRWVRRCRISTSGPWQQMEKVALLDVSVSPEYADDGSVPVWGISVTGEVVYRIGVNPCNPSGTKWSLLPAECPLLRISGGVESGVWAVSKDGRAHLRIGVTKANPKGSQWINVDAPNIPLSQVSAGGGAVWAVDIDGGLYRRVNVQPLFPEGTSWELICGEVTSLSVGGSGQVWAVLQTFETSEQGAVQGLIVRRYGITPANPSGTGWEPSSGTGWNHVSARICIS</sequence>
<dbReference type="SMART" id="SM00694">
    <property type="entry name" value="DysFC"/>
    <property type="match status" value="1"/>
</dbReference>
<gene>
    <name evidence="2" type="ORF">MNOR_LOCUS9943</name>
</gene>
<name>A0AAV2QDF5_MEGNR</name>
<dbReference type="Proteomes" id="UP001497623">
    <property type="component" value="Unassembled WGS sequence"/>
</dbReference>
<evidence type="ECO:0000313" key="3">
    <source>
        <dbReference type="Proteomes" id="UP001497623"/>
    </source>
</evidence>
<dbReference type="Pfam" id="PF19193">
    <property type="entry name" value="Tectonin"/>
    <property type="match status" value="1"/>
</dbReference>
<proteinExistence type="predicted"/>
<keyword evidence="3" id="KW-1185">Reference proteome</keyword>
<dbReference type="Pfam" id="PF06462">
    <property type="entry name" value="Hyd_WA"/>
    <property type="match status" value="2"/>
</dbReference>
<accession>A0AAV2QDF5</accession>
<protein>
    <recommendedName>
        <fullName evidence="1">Peroxin/Ferlin domain-containing protein</fullName>
    </recommendedName>
</protein>
<reference evidence="2 3" key="1">
    <citation type="submission" date="2024-05" db="EMBL/GenBank/DDBJ databases">
        <authorList>
            <person name="Wallberg A."/>
        </authorList>
    </citation>
    <scope>NUCLEOTIDE SEQUENCE [LARGE SCALE GENOMIC DNA]</scope>
</reference>
<evidence type="ECO:0000313" key="2">
    <source>
        <dbReference type="EMBL" id="CAL4075792.1"/>
    </source>
</evidence>
<dbReference type="InterPro" id="IPR051513">
    <property type="entry name" value="Tectonin_beta-prop"/>
</dbReference>
<feature type="non-terminal residue" evidence="2">
    <location>
        <position position="316"/>
    </location>
</feature>
<organism evidence="2 3">
    <name type="scientific">Meganyctiphanes norvegica</name>
    <name type="common">Northern krill</name>
    <name type="synonym">Thysanopoda norvegica</name>
    <dbReference type="NCBI Taxonomy" id="48144"/>
    <lineage>
        <taxon>Eukaryota</taxon>
        <taxon>Metazoa</taxon>
        <taxon>Ecdysozoa</taxon>
        <taxon>Arthropoda</taxon>
        <taxon>Crustacea</taxon>
        <taxon>Multicrustacea</taxon>
        <taxon>Malacostraca</taxon>
        <taxon>Eumalacostraca</taxon>
        <taxon>Eucarida</taxon>
        <taxon>Euphausiacea</taxon>
        <taxon>Euphausiidae</taxon>
        <taxon>Meganyctiphanes</taxon>
    </lineage>
</organism>
<dbReference type="GO" id="GO:0016020">
    <property type="term" value="C:membrane"/>
    <property type="evidence" value="ECO:0007669"/>
    <property type="project" value="InterPro"/>
</dbReference>
<dbReference type="SMART" id="SM00706">
    <property type="entry name" value="TECPR"/>
    <property type="match status" value="3"/>
</dbReference>
<evidence type="ECO:0000259" key="1">
    <source>
        <dbReference type="SMART" id="SM00694"/>
    </source>
</evidence>
<dbReference type="PANTHER" id="PTHR23250:SF1">
    <property type="entry name" value="TECTONIN BETA-PROPELLER REPEAT-CONTAINING PROTEIN 1"/>
    <property type="match status" value="1"/>
</dbReference>
<dbReference type="PANTHER" id="PTHR23250">
    <property type="entry name" value="DYSFERLIN-RELATED"/>
    <property type="match status" value="1"/>
</dbReference>
<comment type="caution">
    <text evidence="2">The sequence shown here is derived from an EMBL/GenBank/DDBJ whole genome shotgun (WGS) entry which is preliminary data.</text>
</comment>
<feature type="domain" description="Peroxin/Ferlin" evidence="1">
    <location>
        <begin position="67"/>
        <end position="100"/>
    </location>
</feature>
<dbReference type="EMBL" id="CAXKWB010004919">
    <property type="protein sequence ID" value="CAL4075792.1"/>
    <property type="molecule type" value="Genomic_DNA"/>
</dbReference>
<dbReference type="InterPro" id="IPR006624">
    <property type="entry name" value="Beta-propeller_rpt_TECPR"/>
</dbReference>